<keyword evidence="7" id="KW-0965">Cell junction</keyword>
<dbReference type="GO" id="GO:0006364">
    <property type="term" value="P:rRNA processing"/>
    <property type="evidence" value="ECO:0007669"/>
    <property type="project" value="InterPro"/>
</dbReference>
<dbReference type="Pfam" id="PF07890">
    <property type="entry name" value="Rrp15p"/>
    <property type="match status" value="1"/>
</dbReference>
<comment type="similarity">
    <text evidence="3">Belongs to the neurexin family.</text>
</comment>
<dbReference type="InterPro" id="IPR000742">
    <property type="entry name" value="EGF"/>
</dbReference>
<evidence type="ECO:0000259" key="16">
    <source>
        <dbReference type="PROSITE" id="PS50026"/>
    </source>
</evidence>
<keyword evidence="10" id="KW-1015">Disulfide bond</keyword>
<dbReference type="CDD" id="cd00057">
    <property type="entry name" value="FA58C"/>
    <property type="match status" value="1"/>
</dbReference>
<evidence type="ECO:0000256" key="9">
    <source>
        <dbReference type="ARBA" id="ARBA00023136"/>
    </source>
</evidence>
<evidence type="ECO:0000313" key="17">
    <source>
        <dbReference type="EMBL" id="KAK3885348.1"/>
    </source>
</evidence>
<dbReference type="PROSITE" id="PS50026">
    <property type="entry name" value="EGF_3"/>
    <property type="match status" value="2"/>
</dbReference>
<comment type="caution">
    <text evidence="17">The sequence shown here is derived from an EMBL/GenBank/DDBJ whole genome shotgun (WGS) entry which is preliminary data.</text>
</comment>
<dbReference type="PROSITE" id="PS01286">
    <property type="entry name" value="FA58C_2"/>
    <property type="match status" value="1"/>
</dbReference>
<evidence type="ECO:0000256" key="3">
    <source>
        <dbReference type="ARBA" id="ARBA00010241"/>
    </source>
</evidence>
<dbReference type="PANTHER" id="PTHR15036:SF91">
    <property type="entry name" value="NEUREXIN-4"/>
    <property type="match status" value="1"/>
</dbReference>
<reference evidence="17" key="1">
    <citation type="submission" date="2023-10" db="EMBL/GenBank/DDBJ databases">
        <title>Genome assemblies of two species of porcelain crab, Petrolisthes cinctipes and Petrolisthes manimaculis (Anomura: Porcellanidae).</title>
        <authorList>
            <person name="Angst P."/>
        </authorList>
    </citation>
    <scope>NUCLEOTIDE SEQUENCE</scope>
    <source>
        <strain evidence="17">PB745_01</strain>
        <tissue evidence="17">Gill</tissue>
    </source>
</reference>
<dbReference type="SMART" id="SM00231">
    <property type="entry name" value="FA58C"/>
    <property type="match status" value="1"/>
</dbReference>
<dbReference type="Gene3D" id="2.60.120.1000">
    <property type="match status" value="1"/>
</dbReference>
<dbReference type="PROSITE" id="PS50022">
    <property type="entry name" value="FA58C_3"/>
    <property type="match status" value="1"/>
</dbReference>
<dbReference type="InterPro" id="IPR013320">
    <property type="entry name" value="ConA-like_dom_sf"/>
</dbReference>
<dbReference type="SUPFAM" id="SSF49785">
    <property type="entry name" value="Galactose-binding domain-like"/>
    <property type="match status" value="1"/>
</dbReference>
<sequence>MTHKEKETTAWTAKNADYLQYLEVDLKETMNITAIATQGREDSLEYITAYTLEYGRGGTLYSVVLGFDGSVWAFRGNRDGNSVVTNLFDTPIIARYIRIKPTRWRDRISMRLELYGCKYNPESISFKGNSMVVMDYTNVPIRSLRDHIRFRFRTTHPEAMMMYSRGTQGDYLSLQLVQNRMVLNVNLGSKLMTSLSVGSLLDDNAWHDVEIRREQRNITFLVDRVRIDSIILGDFKRLDLNQKLYIGGVPNMQVGMKSRVNFTGCMENVFINSTAIIPEMRDADDYYSEYYRRPKYTKINTSPTCPFGDSADLTLTFLKRESHLRYPAFEDLRSINVSLEFRTYENMGVLIYHKFSTNGYFKLFLDEGKVMVEVRAEDTPGKVVLDNFDISYNDGRWHKVMFTIAQNSMVLTVDDVPMKTVRIISIISGKYFLVGGGVYGSEGFLGCMRRISVVGFMQKPKDDEISDRAGIVQAACQIMDRCNPNPCEHRGRCKQNSQEFFCDCEGTGYTGAVCHSPLNPISCAAYKLQNKGIRRAEIFIDVDGSGPLVPFPVTCDFQNDGKVLTTLSHKHEKLTTVDGFDRRGSYVQNIIYDSGMEQIEIFVNRSTKCHQRIHFECLKAKLFNSPSTEDQEFQPYTWWVSRNNQPMDYWGGSLPGSRKCECGLMGTCVTDKWCNCDAGLESWLFDSGELSVKEHLPVRQLRIGDTGTPLDGKKARYTLGPLICEGDNVFDNVVTFRIADATISLPRFDMGHSGDIFFQFKTTTRDGCLIHARGTTDFIKISIVGGMQLQFQYQAGAGPMSVSVETAYMLNDNEWHSVLVERNRKEARMVIDGGRKSVMKEPPGPVRAIHLESDFIVGATVEYLDGFVGCIRAVILNGELQDLRGRAERGMYGVTPGCVGKCSSSPCLNNGTCYEGYAKYECDCRWTAFKGPICADEIGIKMLTDTMVKYQIPGTYKSTVAERIRVGFTTTNPRGFLIGLYSNITGQYLTLAISNSGHLKVTFDFGFERHEKVYGKRTFHEGQNHDVKLYRSDSGKKLTMQVDNYEPISWTFDVKGSADAQFKNIQYVYIGKNESMTEGFVGCISRVEFDDIYPLKFYFQQDRQSNIIAESTSTIFEDYCGIEPIRYPEEEAETRPPPEVSEEVLMELYSDNSAILGGVLGIIFLALLCMGFLIGRYLARHKGDYRTHEADGADTAPDADWAVQHGTTGPQLQYNKIEQINKFKMVVSSGTQIKKPRVLEEEYISEEDEEKTRSKTETDDDDDEEEDEDETLNFNQSEVELKEGMESEDDISDSEQRSVVSKSKLRDSKDPNMSATNANPTENSSDEETEDDHEEESEDMDDDDFGDDDDGKEENDDGIKTDRRSSGLADVMAKILATQERKSLLSKAKKDWEIKDEPDEDSFEVVDSIGIVKKEPHIKIEKEEKEESFRLHDKIMMKKIWEKRFRVKPNLQEDHERERKLKVLATQGVVQLFGAIEKHRNMIQKKLSETRSVMGREKVLESAGKEAFMEVLRGEGKKVKKKTVTKDEVKVKREVEEIQLPAAKKNKWNVFSDDFYQEPTLQGWDQKSDED</sequence>
<dbReference type="Pfam" id="PF00754">
    <property type="entry name" value="F5_F8_type_C"/>
    <property type="match status" value="1"/>
</dbReference>
<dbReference type="PROSITE" id="PS01285">
    <property type="entry name" value="FA58C_1"/>
    <property type="match status" value="1"/>
</dbReference>
<feature type="domain" description="EGF-like" evidence="16">
    <location>
        <begin position="478"/>
        <end position="515"/>
    </location>
</feature>
<keyword evidence="9 13" id="KW-0472">Membrane</keyword>
<evidence type="ECO:0008006" key="19">
    <source>
        <dbReference type="Google" id="ProtNLM"/>
    </source>
</evidence>
<gene>
    <name evidence="17" type="ORF">Pcinc_010427</name>
</gene>
<dbReference type="InterPro" id="IPR000421">
    <property type="entry name" value="FA58C"/>
</dbReference>
<keyword evidence="8 13" id="KW-1133">Transmembrane helix</keyword>
<keyword evidence="4 11" id="KW-0245">EGF-like domain</keyword>
<dbReference type="CDD" id="cd00110">
    <property type="entry name" value="LamG"/>
    <property type="match status" value="4"/>
</dbReference>
<dbReference type="SMART" id="SM00282">
    <property type="entry name" value="LamG"/>
    <property type="match status" value="4"/>
</dbReference>
<dbReference type="Gene3D" id="2.10.25.10">
    <property type="entry name" value="Laminin"/>
    <property type="match status" value="2"/>
</dbReference>
<evidence type="ECO:0000259" key="14">
    <source>
        <dbReference type="PROSITE" id="PS50022"/>
    </source>
</evidence>
<proteinExistence type="inferred from homology"/>
<dbReference type="SUPFAM" id="SSF49899">
    <property type="entry name" value="Concanavalin A-like lectins/glucanases"/>
    <property type="match status" value="4"/>
</dbReference>
<protein>
    <recommendedName>
        <fullName evidence="19">Neurexin-4</fullName>
    </recommendedName>
</protein>
<feature type="compositionally biased region" description="Acidic residues" evidence="12">
    <location>
        <begin position="1258"/>
        <end position="1271"/>
    </location>
</feature>
<dbReference type="PROSITE" id="PS50025">
    <property type="entry name" value="LAM_G_DOMAIN"/>
    <property type="match status" value="4"/>
</dbReference>
<keyword evidence="5 13" id="KW-0812">Transmembrane</keyword>
<dbReference type="InterPro" id="IPR050372">
    <property type="entry name" value="Neurexin-related_CASP"/>
</dbReference>
<evidence type="ECO:0000256" key="6">
    <source>
        <dbReference type="ARBA" id="ARBA00022729"/>
    </source>
</evidence>
<feature type="compositionally biased region" description="Acidic residues" evidence="12">
    <location>
        <begin position="1324"/>
        <end position="1356"/>
    </location>
</feature>
<feature type="domain" description="Laminin G" evidence="15">
    <location>
        <begin position="123"/>
        <end position="305"/>
    </location>
</feature>
<evidence type="ECO:0000313" key="18">
    <source>
        <dbReference type="Proteomes" id="UP001286313"/>
    </source>
</evidence>
<evidence type="ECO:0000256" key="4">
    <source>
        <dbReference type="ARBA" id="ARBA00022536"/>
    </source>
</evidence>
<dbReference type="Proteomes" id="UP001286313">
    <property type="component" value="Unassembled WGS sequence"/>
</dbReference>
<feature type="domain" description="Laminin G" evidence="15">
    <location>
        <begin position="313"/>
        <end position="476"/>
    </location>
</feature>
<evidence type="ECO:0000256" key="12">
    <source>
        <dbReference type="SAM" id="MobiDB-lite"/>
    </source>
</evidence>
<dbReference type="Pfam" id="PF02210">
    <property type="entry name" value="Laminin_G_2"/>
    <property type="match status" value="4"/>
</dbReference>
<dbReference type="CDD" id="cd00053">
    <property type="entry name" value="EGF"/>
    <property type="match status" value="1"/>
</dbReference>
<dbReference type="CDD" id="cd00054">
    <property type="entry name" value="EGF_CA"/>
    <property type="match status" value="1"/>
</dbReference>
<feature type="transmembrane region" description="Helical" evidence="13">
    <location>
        <begin position="1154"/>
        <end position="1179"/>
    </location>
</feature>
<dbReference type="InterPro" id="IPR003585">
    <property type="entry name" value="Neurexin-like"/>
</dbReference>
<feature type="region of interest" description="Disordered" evidence="12">
    <location>
        <begin position="1237"/>
        <end position="1370"/>
    </location>
</feature>
<comment type="caution">
    <text evidence="11">Lacks conserved residue(s) required for the propagation of feature annotation.</text>
</comment>
<organism evidence="17 18">
    <name type="scientific">Petrolisthes cinctipes</name>
    <name type="common">Flat porcelain crab</name>
    <dbReference type="NCBI Taxonomy" id="88211"/>
    <lineage>
        <taxon>Eukaryota</taxon>
        <taxon>Metazoa</taxon>
        <taxon>Ecdysozoa</taxon>
        <taxon>Arthropoda</taxon>
        <taxon>Crustacea</taxon>
        <taxon>Multicrustacea</taxon>
        <taxon>Malacostraca</taxon>
        <taxon>Eumalacostraca</taxon>
        <taxon>Eucarida</taxon>
        <taxon>Decapoda</taxon>
        <taxon>Pleocyemata</taxon>
        <taxon>Anomura</taxon>
        <taxon>Galatheoidea</taxon>
        <taxon>Porcellanidae</taxon>
        <taxon>Petrolisthes</taxon>
    </lineage>
</organism>
<evidence type="ECO:0000256" key="13">
    <source>
        <dbReference type="SAM" id="Phobius"/>
    </source>
</evidence>
<accession>A0AAE1G917</accession>
<dbReference type="InterPro" id="IPR001791">
    <property type="entry name" value="Laminin_G"/>
</dbReference>
<dbReference type="InterPro" id="IPR008979">
    <property type="entry name" value="Galactose-bd-like_sf"/>
</dbReference>
<evidence type="ECO:0000256" key="5">
    <source>
        <dbReference type="ARBA" id="ARBA00022692"/>
    </source>
</evidence>
<dbReference type="Gene3D" id="2.60.120.260">
    <property type="entry name" value="Galactose-binding domain-like"/>
    <property type="match status" value="1"/>
</dbReference>
<dbReference type="GO" id="GO:0070161">
    <property type="term" value="C:anchoring junction"/>
    <property type="evidence" value="ECO:0007669"/>
    <property type="project" value="UniProtKB-SubCell"/>
</dbReference>
<name>A0AAE1G917_PETCI</name>
<feature type="domain" description="EGF-like" evidence="16">
    <location>
        <begin position="899"/>
        <end position="935"/>
    </location>
</feature>
<dbReference type="InterPro" id="IPR012459">
    <property type="entry name" value="Rrp15"/>
</dbReference>
<evidence type="ECO:0000256" key="2">
    <source>
        <dbReference type="ARBA" id="ARBA00004479"/>
    </source>
</evidence>
<evidence type="ECO:0000259" key="15">
    <source>
        <dbReference type="PROSITE" id="PS50025"/>
    </source>
</evidence>
<feature type="domain" description="Laminin G" evidence="15">
    <location>
        <begin position="939"/>
        <end position="1120"/>
    </location>
</feature>
<dbReference type="PANTHER" id="PTHR15036">
    <property type="entry name" value="PIKACHURIN-LIKE PROTEIN"/>
    <property type="match status" value="1"/>
</dbReference>
<dbReference type="GO" id="GO:0016020">
    <property type="term" value="C:membrane"/>
    <property type="evidence" value="ECO:0007669"/>
    <property type="project" value="UniProtKB-SubCell"/>
</dbReference>
<dbReference type="SMART" id="SM00181">
    <property type="entry name" value="EGF"/>
    <property type="match status" value="2"/>
</dbReference>
<evidence type="ECO:0000256" key="10">
    <source>
        <dbReference type="ARBA" id="ARBA00023157"/>
    </source>
</evidence>
<dbReference type="Gene3D" id="2.60.120.200">
    <property type="match status" value="4"/>
</dbReference>
<keyword evidence="18" id="KW-1185">Reference proteome</keyword>
<evidence type="ECO:0000256" key="7">
    <source>
        <dbReference type="ARBA" id="ARBA00022949"/>
    </source>
</evidence>
<evidence type="ECO:0000256" key="1">
    <source>
        <dbReference type="ARBA" id="ARBA00004282"/>
    </source>
</evidence>
<feature type="domain" description="F5/8 type C" evidence="14">
    <location>
        <begin position="1"/>
        <end position="117"/>
    </location>
</feature>
<keyword evidence="6" id="KW-0732">Signal</keyword>
<evidence type="ECO:0000256" key="8">
    <source>
        <dbReference type="ARBA" id="ARBA00022989"/>
    </source>
</evidence>
<dbReference type="SMART" id="SM00294">
    <property type="entry name" value="4.1m"/>
    <property type="match status" value="1"/>
</dbReference>
<evidence type="ECO:0000256" key="11">
    <source>
        <dbReference type="PROSITE-ProRule" id="PRU00076"/>
    </source>
</evidence>
<dbReference type="FunFam" id="2.60.120.260:FF:000016">
    <property type="entry name" value="Contactin-associated protein-like 4 isoform 1"/>
    <property type="match status" value="1"/>
</dbReference>
<feature type="domain" description="Laminin G" evidence="15">
    <location>
        <begin position="732"/>
        <end position="898"/>
    </location>
</feature>
<feature type="compositionally biased region" description="Polar residues" evidence="12">
    <location>
        <begin position="1311"/>
        <end position="1323"/>
    </location>
</feature>
<comment type="subcellular location">
    <subcellularLocation>
        <location evidence="1">Cell junction</location>
    </subcellularLocation>
    <subcellularLocation>
        <location evidence="2">Membrane</location>
        <topology evidence="2">Single-pass type I membrane protein</topology>
    </subcellularLocation>
</comment>
<dbReference type="EMBL" id="JAWQEG010000808">
    <property type="protein sequence ID" value="KAK3885348.1"/>
    <property type="molecule type" value="Genomic_DNA"/>
</dbReference>
<dbReference type="Pfam" id="PF00008">
    <property type="entry name" value="EGF"/>
    <property type="match status" value="1"/>
</dbReference>